<keyword evidence="1" id="KW-0472">Membrane</keyword>
<organism evidence="2 3">
    <name type="scientific">Phoenix dactylifera</name>
    <name type="common">Date palm</name>
    <dbReference type="NCBI Taxonomy" id="42345"/>
    <lineage>
        <taxon>Eukaryota</taxon>
        <taxon>Viridiplantae</taxon>
        <taxon>Streptophyta</taxon>
        <taxon>Embryophyta</taxon>
        <taxon>Tracheophyta</taxon>
        <taxon>Spermatophyta</taxon>
        <taxon>Magnoliopsida</taxon>
        <taxon>Liliopsida</taxon>
        <taxon>Arecaceae</taxon>
        <taxon>Coryphoideae</taxon>
        <taxon>Phoeniceae</taxon>
        <taxon>Phoenix</taxon>
    </lineage>
</organism>
<dbReference type="GO" id="GO:0010020">
    <property type="term" value="P:chloroplast fission"/>
    <property type="evidence" value="ECO:0007669"/>
    <property type="project" value="InterPro"/>
</dbReference>
<reference evidence="3" key="1">
    <citation type="submission" date="2025-08" db="UniProtKB">
        <authorList>
            <consortium name="RefSeq"/>
        </authorList>
    </citation>
    <scope>IDENTIFICATION</scope>
    <source>
        <tissue evidence="3">Young leaves</tissue>
    </source>
</reference>
<dbReference type="KEGG" id="pda:103713476"/>
<dbReference type="PANTHER" id="PTHR33600">
    <property type="entry name" value="PLASTID DIVISION PROTEIN PDV2"/>
    <property type="match status" value="1"/>
</dbReference>
<keyword evidence="1" id="KW-1133">Transmembrane helix</keyword>
<keyword evidence="1" id="KW-0812">Transmembrane</keyword>
<feature type="transmembrane region" description="Helical" evidence="1">
    <location>
        <begin position="16"/>
        <end position="39"/>
    </location>
</feature>
<gene>
    <name evidence="3" type="primary">LOC103713476</name>
</gene>
<accession>A0A8B7CGI8</accession>
<proteinExistence type="predicted"/>
<dbReference type="GeneID" id="103713476"/>
<evidence type="ECO:0000313" key="3">
    <source>
        <dbReference type="RefSeq" id="XP_008798642.2"/>
    </source>
</evidence>
<dbReference type="AlphaFoldDB" id="A0A8B7CGI8"/>
<protein>
    <submittedName>
        <fullName evidence="3">Plastid division protein PDV1-like isoform X1</fullName>
    </submittedName>
</protein>
<dbReference type="PANTHER" id="PTHR33600:SF4">
    <property type="entry name" value="PLASTID DIVISION PROTEIN PDV1"/>
    <property type="match status" value="1"/>
</dbReference>
<sequence length="332" mass="36995">MDPLICSSLSLFRHSLAFLSLSAPVLLVFLSFLAGALPLRTLESAKKMRWAMEAEEMEVVLERIWDLHDKISDAIHAISRAHFLKSIRTLAKSSQDKVYPEAEVARGGGEGGGGDGERGGCFVFVKGFRAENDEAAIAEAKGLNAIRTALENLEDRLEYFHTVQSQQQAERDAALARLEQSRIMLAMRLADYHGKKYKVIEDAMAFVGNVHDTYHFIVPENLFNMARRQLGENLENCEGKRSNALMHMLISVFKLAKNTVKIENIGSILGNAALFAISMLSLLQLHQVACDSETPHVYDTATYRKSNQKNTSWLDCSQGNQMKPFNVMSARG</sequence>
<evidence type="ECO:0000313" key="2">
    <source>
        <dbReference type="Proteomes" id="UP000228380"/>
    </source>
</evidence>
<keyword evidence="2" id="KW-1185">Reference proteome</keyword>
<dbReference type="InterPro" id="IPR038939">
    <property type="entry name" value="PDV1/PDV2"/>
</dbReference>
<dbReference type="RefSeq" id="XP_008798642.2">
    <property type="nucleotide sequence ID" value="XM_008800420.3"/>
</dbReference>
<dbReference type="OrthoDB" id="1613918at2759"/>
<evidence type="ECO:0000256" key="1">
    <source>
        <dbReference type="SAM" id="Phobius"/>
    </source>
</evidence>
<name>A0A8B7CGI8_PHODC</name>
<dbReference type="Proteomes" id="UP000228380">
    <property type="component" value="Unplaced"/>
</dbReference>